<evidence type="ECO:0000313" key="17">
    <source>
        <dbReference type="Proteomes" id="UP001140206"/>
    </source>
</evidence>
<dbReference type="Proteomes" id="UP001140206">
    <property type="component" value="Chromosome 1"/>
</dbReference>
<dbReference type="PANTHER" id="PTHR23328">
    <property type="entry name" value="RING-TYPE DOMAIN-CONTAINING PROTEIN"/>
    <property type="match status" value="1"/>
</dbReference>
<evidence type="ECO:0000256" key="8">
    <source>
        <dbReference type="ARBA" id="ARBA00022786"/>
    </source>
</evidence>
<dbReference type="GO" id="GO:0061630">
    <property type="term" value="F:ubiquitin protein ligase activity"/>
    <property type="evidence" value="ECO:0007669"/>
    <property type="project" value="UniProtKB-EC"/>
</dbReference>
<sequence length="300" mass="33419">MAKESVLSPGFRSAAAMAGWDEEALLLASLVVEDTPVRESRHKKRVNPNFKTPPSSNTSRKRRSRRRASDSIPALNLSLDDDDNENSSKKKKEQEKVPKAEKKAQDENSSEESLPSKLPCMDRLREELSCAICLEICYEPSTTPCGHSFCIKCIKNSTAKCGRRCPKCREIISNGRSCTINTVLWNTIQLLFPGEVEARKSLPETMAGVNSERSNNNPRSFVAASELVGNVGLRRRGGAQRVSQSEDATLAQRLQTEEYMLAFSGSPEQRSTFHTARANLRAMASRASRAVHIRYRNRST</sequence>
<evidence type="ECO:0000256" key="12">
    <source>
        <dbReference type="SAM" id="MobiDB-lite"/>
    </source>
</evidence>
<comment type="caution">
    <text evidence="14">The sequence shown here is derived from an EMBL/GenBank/DDBJ whole genome shotgun (WGS) entry which is preliminary data.</text>
</comment>
<evidence type="ECO:0000256" key="5">
    <source>
        <dbReference type="ARBA" id="ARBA00022723"/>
    </source>
</evidence>
<evidence type="ECO:0000256" key="4">
    <source>
        <dbReference type="ARBA" id="ARBA00022679"/>
    </source>
</evidence>
<accession>A0AAV8CC17</accession>
<feature type="region of interest" description="Disordered" evidence="12">
    <location>
        <begin position="36"/>
        <end position="116"/>
    </location>
</feature>
<evidence type="ECO:0000256" key="2">
    <source>
        <dbReference type="ARBA" id="ARBA00004123"/>
    </source>
</evidence>
<dbReference type="InterPro" id="IPR013083">
    <property type="entry name" value="Znf_RING/FYVE/PHD"/>
</dbReference>
<dbReference type="EC" id="2.3.2.27" evidence="3"/>
<dbReference type="Gene3D" id="3.30.40.10">
    <property type="entry name" value="Zinc/RING finger domain, C3HC4 (zinc finger)"/>
    <property type="match status" value="1"/>
</dbReference>
<dbReference type="GO" id="GO:0005634">
    <property type="term" value="C:nucleus"/>
    <property type="evidence" value="ECO:0007669"/>
    <property type="project" value="UniProtKB-SubCell"/>
</dbReference>
<keyword evidence="9" id="KW-0862">Zinc</keyword>
<evidence type="ECO:0000313" key="14">
    <source>
        <dbReference type="EMBL" id="KAJ4751877.1"/>
    </source>
</evidence>
<evidence type="ECO:0000256" key="7">
    <source>
        <dbReference type="ARBA" id="ARBA00022771"/>
    </source>
</evidence>
<comment type="catalytic activity">
    <reaction evidence="1">
        <text>S-ubiquitinyl-[E2 ubiquitin-conjugating enzyme]-L-cysteine + [acceptor protein]-L-lysine = [E2 ubiquitin-conjugating enzyme]-L-cysteine + N(6)-ubiquitinyl-[acceptor protein]-L-lysine.</text>
        <dbReference type="EC" id="2.3.2.27"/>
    </reaction>
</comment>
<dbReference type="EMBL" id="JAMFTS010000001">
    <property type="protein sequence ID" value="KAJ4818994.1"/>
    <property type="molecule type" value="Genomic_DNA"/>
</dbReference>
<dbReference type="InterPro" id="IPR001841">
    <property type="entry name" value="Znf_RING"/>
</dbReference>
<dbReference type="SUPFAM" id="SSF57850">
    <property type="entry name" value="RING/U-box"/>
    <property type="match status" value="1"/>
</dbReference>
<keyword evidence="5" id="KW-0479">Metal-binding</keyword>
<feature type="domain" description="RING-type" evidence="13">
    <location>
        <begin position="130"/>
        <end position="169"/>
    </location>
</feature>
<proteinExistence type="predicted"/>
<dbReference type="GO" id="GO:0008270">
    <property type="term" value="F:zinc ion binding"/>
    <property type="evidence" value="ECO:0007669"/>
    <property type="project" value="UniProtKB-KW"/>
</dbReference>
<evidence type="ECO:0000256" key="9">
    <source>
        <dbReference type="ARBA" id="ARBA00022833"/>
    </source>
</evidence>
<dbReference type="Proteomes" id="UP001140206">
    <property type="component" value="Chromosome 5"/>
</dbReference>
<evidence type="ECO:0000256" key="3">
    <source>
        <dbReference type="ARBA" id="ARBA00012483"/>
    </source>
</evidence>
<evidence type="ECO:0000259" key="13">
    <source>
        <dbReference type="PROSITE" id="PS50089"/>
    </source>
</evidence>
<evidence type="ECO:0000256" key="11">
    <source>
        <dbReference type="PROSITE-ProRule" id="PRU00175"/>
    </source>
</evidence>
<dbReference type="GO" id="GO:0006302">
    <property type="term" value="P:double-strand break repair"/>
    <property type="evidence" value="ECO:0007669"/>
    <property type="project" value="TreeGrafter"/>
</dbReference>
<dbReference type="Proteomes" id="UP001140206">
    <property type="component" value="Chromosome 4"/>
</dbReference>
<protein>
    <recommendedName>
        <fullName evidence="3">RING-type E3 ubiquitin transferase</fullName>
        <ecNumber evidence="3">2.3.2.27</ecNumber>
    </recommendedName>
</protein>
<dbReference type="EMBL" id="JAMFTS010000005">
    <property type="protein sequence ID" value="KAJ4751877.1"/>
    <property type="molecule type" value="Genomic_DNA"/>
</dbReference>
<dbReference type="EMBL" id="JAMFTS010000004">
    <property type="protein sequence ID" value="KAJ4766276.1"/>
    <property type="molecule type" value="Genomic_DNA"/>
</dbReference>
<keyword evidence="7 11" id="KW-0863">Zinc-finger</keyword>
<dbReference type="InterPro" id="IPR017907">
    <property type="entry name" value="Znf_RING_CS"/>
</dbReference>
<dbReference type="PANTHER" id="PTHR23328:SF0">
    <property type="entry name" value="RING-TYPE DOMAIN-CONTAINING PROTEIN"/>
    <property type="match status" value="1"/>
</dbReference>
<dbReference type="InterPro" id="IPR051657">
    <property type="entry name" value="RNF168/RNF169_E3_ubiq-ligase"/>
</dbReference>
<evidence type="ECO:0000313" key="16">
    <source>
        <dbReference type="EMBL" id="KAJ4818994.1"/>
    </source>
</evidence>
<dbReference type="Pfam" id="PF13923">
    <property type="entry name" value="zf-C3HC4_2"/>
    <property type="match status" value="1"/>
</dbReference>
<dbReference type="PROSITE" id="PS50089">
    <property type="entry name" value="ZF_RING_2"/>
    <property type="match status" value="1"/>
</dbReference>
<evidence type="ECO:0000256" key="1">
    <source>
        <dbReference type="ARBA" id="ARBA00000900"/>
    </source>
</evidence>
<organism evidence="14 17">
    <name type="scientific">Rhynchospora pubera</name>
    <dbReference type="NCBI Taxonomy" id="906938"/>
    <lineage>
        <taxon>Eukaryota</taxon>
        <taxon>Viridiplantae</taxon>
        <taxon>Streptophyta</taxon>
        <taxon>Embryophyta</taxon>
        <taxon>Tracheophyta</taxon>
        <taxon>Spermatophyta</taxon>
        <taxon>Magnoliopsida</taxon>
        <taxon>Liliopsida</taxon>
        <taxon>Poales</taxon>
        <taxon>Cyperaceae</taxon>
        <taxon>Cyperoideae</taxon>
        <taxon>Rhynchosporeae</taxon>
        <taxon>Rhynchospora</taxon>
    </lineage>
</organism>
<comment type="subcellular location">
    <subcellularLocation>
        <location evidence="2">Nucleus</location>
    </subcellularLocation>
</comment>
<dbReference type="GO" id="GO:0031491">
    <property type="term" value="F:nucleosome binding"/>
    <property type="evidence" value="ECO:0007669"/>
    <property type="project" value="TreeGrafter"/>
</dbReference>
<keyword evidence="10" id="KW-0539">Nucleus</keyword>
<dbReference type="AlphaFoldDB" id="A0AAV8CC17"/>
<keyword evidence="6" id="KW-0227">DNA damage</keyword>
<reference evidence="14" key="1">
    <citation type="submission" date="2022-08" db="EMBL/GenBank/DDBJ databases">
        <authorList>
            <person name="Marques A."/>
        </authorList>
    </citation>
    <scope>NUCLEOTIDE SEQUENCE</scope>
    <source>
        <strain evidence="14">RhyPub2mFocal</strain>
        <tissue evidence="14">Leaves</tissue>
    </source>
</reference>
<dbReference type="PROSITE" id="PS00518">
    <property type="entry name" value="ZF_RING_1"/>
    <property type="match status" value="1"/>
</dbReference>
<feature type="compositionally biased region" description="Basic and acidic residues" evidence="12">
    <location>
        <begin position="86"/>
        <end position="106"/>
    </location>
</feature>
<evidence type="ECO:0000313" key="15">
    <source>
        <dbReference type="EMBL" id="KAJ4766276.1"/>
    </source>
</evidence>
<evidence type="ECO:0000256" key="10">
    <source>
        <dbReference type="ARBA" id="ARBA00023242"/>
    </source>
</evidence>
<keyword evidence="8" id="KW-0833">Ubl conjugation pathway</keyword>
<gene>
    <name evidence="16" type="ORF">LUZ62_031560</name>
    <name evidence="15" type="ORF">LUZ62_076651</name>
    <name evidence="14" type="ORF">LUZ62_086282</name>
</gene>
<evidence type="ECO:0000256" key="6">
    <source>
        <dbReference type="ARBA" id="ARBA00022763"/>
    </source>
</evidence>
<keyword evidence="17" id="KW-1185">Reference proteome</keyword>
<name>A0AAV8CC17_9POAL</name>
<dbReference type="GO" id="GO:0035861">
    <property type="term" value="C:site of double-strand break"/>
    <property type="evidence" value="ECO:0007669"/>
    <property type="project" value="TreeGrafter"/>
</dbReference>
<dbReference type="SMART" id="SM00184">
    <property type="entry name" value="RING"/>
    <property type="match status" value="1"/>
</dbReference>
<keyword evidence="4" id="KW-0808">Transferase</keyword>